<dbReference type="InterPro" id="IPR035940">
    <property type="entry name" value="CAP_sf"/>
</dbReference>
<evidence type="ECO:0000259" key="1">
    <source>
        <dbReference type="Pfam" id="PF00188"/>
    </source>
</evidence>
<name>A0AAW2ZDI6_9EUKA</name>
<dbReference type="PANTHER" id="PTHR31157">
    <property type="entry name" value="SCP DOMAIN-CONTAINING PROTEIN"/>
    <property type="match status" value="1"/>
</dbReference>
<dbReference type="EMBL" id="JAOPGA020001378">
    <property type="protein sequence ID" value="KAL0487863.1"/>
    <property type="molecule type" value="Genomic_DNA"/>
</dbReference>
<comment type="caution">
    <text evidence="2">The sequence shown here is derived from an EMBL/GenBank/DDBJ whole genome shotgun (WGS) entry which is preliminary data.</text>
</comment>
<sequence length="77" mass="8718">MDSRVELKITHSQQSNAAENVAWNKGSFNIAKTAVDGWINSPGHRKNMLDDHDLCGISIHVNVKGEFYFTQLFAKRE</sequence>
<evidence type="ECO:0000313" key="2">
    <source>
        <dbReference type="EMBL" id="KAL0487863.1"/>
    </source>
</evidence>
<evidence type="ECO:0000313" key="3">
    <source>
        <dbReference type="Proteomes" id="UP001431209"/>
    </source>
</evidence>
<dbReference type="Gene3D" id="3.40.33.10">
    <property type="entry name" value="CAP"/>
    <property type="match status" value="1"/>
</dbReference>
<accession>A0AAW2ZDI6</accession>
<dbReference type="PANTHER" id="PTHR31157:SF30">
    <property type="entry name" value="SCP DOMAIN-CONTAINING PROTEIN"/>
    <property type="match status" value="1"/>
</dbReference>
<feature type="domain" description="SCP" evidence="1">
    <location>
        <begin position="16"/>
        <end position="73"/>
    </location>
</feature>
<reference evidence="2 3" key="1">
    <citation type="submission" date="2024-03" db="EMBL/GenBank/DDBJ databases">
        <title>The Acrasis kona genome and developmental transcriptomes reveal deep origins of eukaryotic multicellular pathways.</title>
        <authorList>
            <person name="Sheikh S."/>
            <person name="Fu C.-J."/>
            <person name="Brown M.W."/>
            <person name="Baldauf S.L."/>
        </authorList>
    </citation>
    <scope>NUCLEOTIDE SEQUENCE [LARGE SCALE GENOMIC DNA]</scope>
    <source>
        <strain evidence="2 3">ATCC MYA-3509</strain>
    </source>
</reference>
<gene>
    <name evidence="2" type="ORF">AKO1_000074</name>
</gene>
<dbReference type="Pfam" id="PF00188">
    <property type="entry name" value="CAP"/>
    <property type="match status" value="1"/>
</dbReference>
<dbReference type="Proteomes" id="UP001431209">
    <property type="component" value="Unassembled WGS sequence"/>
</dbReference>
<dbReference type="CDD" id="cd05379">
    <property type="entry name" value="CAP_bacterial"/>
    <property type="match status" value="1"/>
</dbReference>
<dbReference type="SUPFAM" id="SSF55797">
    <property type="entry name" value="PR-1-like"/>
    <property type="match status" value="1"/>
</dbReference>
<proteinExistence type="predicted"/>
<dbReference type="InterPro" id="IPR014044">
    <property type="entry name" value="CAP_dom"/>
</dbReference>
<dbReference type="AlphaFoldDB" id="A0AAW2ZDI6"/>
<keyword evidence="3" id="KW-1185">Reference proteome</keyword>
<protein>
    <recommendedName>
        <fullName evidence="1">SCP domain-containing protein</fullName>
    </recommendedName>
</protein>
<organism evidence="2 3">
    <name type="scientific">Acrasis kona</name>
    <dbReference type="NCBI Taxonomy" id="1008807"/>
    <lineage>
        <taxon>Eukaryota</taxon>
        <taxon>Discoba</taxon>
        <taxon>Heterolobosea</taxon>
        <taxon>Tetramitia</taxon>
        <taxon>Eutetramitia</taxon>
        <taxon>Acrasidae</taxon>
        <taxon>Acrasis</taxon>
    </lineage>
</organism>